<keyword evidence="1" id="KW-1133">Transmembrane helix</keyword>
<protein>
    <submittedName>
        <fullName evidence="2">DUF445 domain-containing protein</fullName>
    </submittedName>
</protein>
<feature type="transmembrane region" description="Helical" evidence="1">
    <location>
        <begin position="207"/>
        <end position="228"/>
    </location>
</feature>
<feature type="transmembrane region" description="Helical" evidence="1">
    <location>
        <begin position="179"/>
        <end position="201"/>
    </location>
</feature>
<dbReference type="Proteomes" id="UP001596337">
    <property type="component" value="Unassembled WGS sequence"/>
</dbReference>
<keyword evidence="1" id="KW-0812">Transmembrane</keyword>
<evidence type="ECO:0000313" key="3">
    <source>
        <dbReference type="Proteomes" id="UP001596337"/>
    </source>
</evidence>
<dbReference type="PANTHER" id="PTHR35791">
    <property type="entry name" value="UPF0754 MEMBRANE PROTEIN YHEB"/>
    <property type="match status" value="1"/>
</dbReference>
<name>A0ABW2BTM2_9PSEU</name>
<dbReference type="RefSeq" id="WP_345399801.1">
    <property type="nucleotide sequence ID" value="NZ_BAABLA010000094.1"/>
</dbReference>
<accession>A0ABW2BTM2</accession>
<gene>
    <name evidence="2" type="ORF">ACFQGD_04175</name>
</gene>
<sequence>MIAELSQNWLLYAAIPVIGALIGYVTKRVAIEMMFRPAHRTFGWQGVVPKHRGRIAGIAAELLTTRLIDPREVLDRIDVDRINAEIEQPLLNAVDAIARDVITEHHPTMWEALPPLAQDMVIKQVQAATPRVVAQTLTELRENIDAVVDVKQFALAQLTKDDDRLVRIVRELARPELTFIARSGIWFGFVIGIAQAVVWALTKEPLVMPIFGAAIGLLTDWLAITLVFRPREPVSILGWPVRGSFHRRRADVAHRYARLIADEVLTVPNMLTAVLSGPRADRMLSLIEDVVADAVNEQTRAFRPLLAATGRNVAVGQLHRAAALKAMPMIPDTARSANGYLTSAMDVAGMIERRMLALPADEYESLLRPAFKQEEPKLIVVGGIIGAIIGELQLLLLFL</sequence>
<reference evidence="3" key="1">
    <citation type="journal article" date="2019" name="Int. J. Syst. Evol. Microbiol.">
        <title>The Global Catalogue of Microorganisms (GCM) 10K type strain sequencing project: providing services to taxonomists for standard genome sequencing and annotation.</title>
        <authorList>
            <consortium name="The Broad Institute Genomics Platform"/>
            <consortium name="The Broad Institute Genome Sequencing Center for Infectious Disease"/>
            <person name="Wu L."/>
            <person name="Ma J."/>
        </authorList>
    </citation>
    <scope>NUCLEOTIDE SEQUENCE [LARGE SCALE GENOMIC DNA]</scope>
    <source>
        <strain evidence="3">KCTC 32255</strain>
    </source>
</reference>
<dbReference type="PANTHER" id="PTHR35791:SF1">
    <property type="entry name" value="UPF0754 MEMBRANE PROTEIN YHEB"/>
    <property type="match status" value="1"/>
</dbReference>
<dbReference type="EMBL" id="JBHSXX010000001">
    <property type="protein sequence ID" value="MFC6866335.1"/>
    <property type="molecule type" value="Genomic_DNA"/>
</dbReference>
<comment type="caution">
    <text evidence="2">The sequence shown here is derived from an EMBL/GenBank/DDBJ whole genome shotgun (WGS) entry which is preliminary data.</text>
</comment>
<feature type="transmembrane region" description="Helical" evidence="1">
    <location>
        <begin position="6"/>
        <end position="26"/>
    </location>
</feature>
<evidence type="ECO:0000313" key="2">
    <source>
        <dbReference type="EMBL" id="MFC6866335.1"/>
    </source>
</evidence>
<organism evidence="2 3">
    <name type="scientific">Haloechinothrix salitolerans</name>
    <dbReference type="NCBI Taxonomy" id="926830"/>
    <lineage>
        <taxon>Bacteria</taxon>
        <taxon>Bacillati</taxon>
        <taxon>Actinomycetota</taxon>
        <taxon>Actinomycetes</taxon>
        <taxon>Pseudonocardiales</taxon>
        <taxon>Pseudonocardiaceae</taxon>
        <taxon>Haloechinothrix</taxon>
    </lineage>
</organism>
<keyword evidence="3" id="KW-1185">Reference proteome</keyword>
<feature type="transmembrane region" description="Helical" evidence="1">
    <location>
        <begin position="378"/>
        <end position="398"/>
    </location>
</feature>
<proteinExistence type="predicted"/>
<keyword evidence="1" id="KW-0472">Membrane</keyword>
<evidence type="ECO:0000256" key="1">
    <source>
        <dbReference type="SAM" id="Phobius"/>
    </source>
</evidence>